<evidence type="ECO:0000256" key="1">
    <source>
        <dbReference type="ARBA" id="ARBA00006539"/>
    </source>
</evidence>
<evidence type="ECO:0000313" key="2">
    <source>
        <dbReference type="EMBL" id="QSQ08676.1"/>
    </source>
</evidence>
<dbReference type="AlphaFoldDB" id="A0A8A0RN89"/>
<gene>
    <name evidence="2" type="ORF">H0A61_01014</name>
</gene>
<proteinExistence type="inferred from homology"/>
<organism evidence="2 3">
    <name type="scientific">Koleobacter methoxysyntrophicus</name>
    <dbReference type="NCBI Taxonomy" id="2751313"/>
    <lineage>
        <taxon>Bacteria</taxon>
        <taxon>Bacillati</taxon>
        <taxon>Bacillota</taxon>
        <taxon>Clostridia</taxon>
        <taxon>Koleobacterales</taxon>
        <taxon>Koleobacteraceae</taxon>
        <taxon>Koleobacter</taxon>
    </lineage>
</organism>
<dbReference type="EMBL" id="CP059066">
    <property type="protein sequence ID" value="QSQ08676.1"/>
    <property type="molecule type" value="Genomic_DNA"/>
</dbReference>
<keyword evidence="3" id="KW-1185">Reference proteome</keyword>
<sequence>MEMADLITYAGQVAMSFEKASEMIEKFTGIEVSGSLIRSVTEETGEKVFKQDMARAEESYKKPEIATPQVLDRYKKEGVLYIFTDGSTVNTTLKDKNGSSWREMKLGLVFWDGDSISRKDGKKIITKKEYVSFFGGVEEFKKLLFDAAARAGYGKIRQVVFIGDGSHWIWNMCNELFPDAVQILDYYHLSENVHAFARYLYPDNEVKMKGWVNDILDKIDEGLIDEVLASLPDLKDVKLPVQVPNLKVYIENNRGRIDYRRYRLRGYCIGSGAIESGHKLVIHQRMKQSGMRWSISGGQYVAALRAKYASNQWDKVRAAIGL</sequence>
<dbReference type="NCBIfam" id="NF033572">
    <property type="entry name" value="transpos_ISKra4"/>
    <property type="match status" value="1"/>
</dbReference>
<accession>A0A8A0RN89</accession>
<dbReference type="Proteomes" id="UP000662904">
    <property type="component" value="Chromosome"/>
</dbReference>
<dbReference type="InterPro" id="IPR009620">
    <property type="entry name" value="UPF0236"/>
</dbReference>
<dbReference type="KEGG" id="kme:H0A61_01014"/>
<comment type="similarity">
    <text evidence="1">Belongs to the UPF0236 family.</text>
</comment>
<dbReference type="Pfam" id="PF06782">
    <property type="entry name" value="UPF0236"/>
    <property type="match status" value="1"/>
</dbReference>
<reference evidence="2" key="1">
    <citation type="submission" date="2020-07" db="EMBL/GenBank/DDBJ databases">
        <title>Koleobacter methoxysyntrophicus gen. nov., sp. nov., a novel anaerobic bacterium isolated from deep subsurface oil field and proposal of Koleobacterales ord. nov. in the phylum Firmicutes.</title>
        <authorList>
            <person name="Sakamoto S."/>
            <person name="Tamaki H."/>
        </authorList>
    </citation>
    <scope>NUCLEOTIDE SEQUENCE</scope>
    <source>
        <strain evidence="2">NRmbB1</strain>
    </source>
</reference>
<name>A0A8A0RN89_9FIRM</name>
<evidence type="ECO:0000313" key="3">
    <source>
        <dbReference type="Proteomes" id="UP000662904"/>
    </source>
</evidence>
<evidence type="ECO:0008006" key="4">
    <source>
        <dbReference type="Google" id="ProtNLM"/>
    </source>
</evidence>
<protein>
    <recommendedName>
        <fullName evidence="4">Transposase</fullName>
    </recommendedName>
</protein>